<dbReference type="InterPro" id="IPR036206">
    <property type="entry name" value="ThiamineP_synth_sf"/>
</dbReference>
<evidence type="ECO:0000256" key="1">
    <source>
        <dbReference type="ARBA" id="ARBA00005165"/>
    </source>
</evidence>
<dbReference type="EMBL" id="JAVCAP010000016">
    <property type="protein sequence ID" value="MDP8567947.1"/>
    <property type="molecule type" value="Genomic_DNA"/>
</dbReference>
<protein>
    <recommendedName>
        <fullName evidence="9">Thiamine-phosphate synthase</fullName>
        <shortName evidence="9">TP synthase</shortName>
        <shortName evidence="9">TPS</shortName>
        <ecNumber evidence="9">2.5.1.3</ecNumber>
    </recommendedName>
    <alternativeName>
        <fullName evidence="9">Thiamine-phosphate pyrophosphorylase</fullName>
        <shortName evidence="9">TMP pyrophosphorylase</shortName>
        <shortName evidence="9">TMP-PPase</shortName>
    </alternativeName>
</protein>
<feature type="binding site" evidence="9">
    <location>
        <position position="138"/>
    </location>
    <ligand>
        <name>4-amino-2-methyl-5-(diphosphooxymethyl)pyrimidine</name>
        <dbReference type="ChEBI" id="CHEBI:57841"/>
    </ligand>
</feature>
<gene>
    <name evidence="9 13" type="primary">thiE</name>
    <name evidence="13" type="ORF">Q9291_08805</name>
</gene>
<proteinExistence type="inferred from homology"/>
<evidence type="ECO:0000256" key="4">
    <source>
        <dbReference type="ARBA" id="ARBA00022842"/>
    </source>
</evidence>
<name>A0ABT9JTN5_9PROT</name>
<evidence type="ECO:0000313" key="14">
    <source>
        <dbReference type="Proteomes" id="UP001225906"/>
    </source>
</evidence>
<evidence type="ECO:0000256" key="2">
    <source>
        <dbReference type="ARBA" id="ARBA00022679"/>
    </source>
</evidence>
<dbReference type="PANTHER" id="PTHR20857:SF15">
    <property type="entry name" value="THIAMINE-PHOSPHATE SYNTHASE"/>
    <property type="match status" value="1"/>
</dbReference>
<feature type="binding site" evidence="9">
    <location>
        <position position="108"/>
    </location>
    <ligand>
        <name>4-amino-2-methyl-5-(diphosphooxymethyl)pyrimidine</name>
        <dbReference type="ChEBI" id="CHEBI:57841"/>
    </ligand>
</feature>
<evidence type="ECO:0000256" key="7">
    <source>
        <dbReference type="ARBA" id="ARBA00047851"/>
    </source>
</evidence>
<comment type="function">
    <text evidence="9">Condenses 4-methyl-5-(beta-hydroxyethyl)thiazole monophosphate (THZ-P) and 2-methyl-4-amino-5-hydroxymethyl pyrimidine pyrophosphate (HMP-PP) to form thiamine monophosphate (TMP).</text>
</comment>
<accession>A0ABT9JTN5</accession>
<evidence type="ECO:0000256" key="9">
    <source>
        <dbReference type="HAMAP-Rule" id="MF_00097"/>
    </source>
</evidence>
<organism evidence="13 14">
    <name type="scientific">Methylophilus aquaticus</name>
    <dbReference type="NCBI Taxonomy" id="1971610"/>
    <lineage>
        <taxon>Bacteria</taxon>
        <taxon>Pseudomonadati</taxon>
        <taxon>Pseudomonadota</taxon>
        <taxon>Betaproteobacteria</taxon>
        <taxon>Nitrosomonadales</taxon>
        <taxon>Methylophilaceae</taxon>
        <taxon>Methylophilus</taxon>
    </lineage>
</organism>
<evidence type="ECO:0000256" key="6">
    <source>
        <dbReference type="ARBA" id="ARBA00047334"/>
    </source>
</evidence>
<evidence type="ECO:0000256" key="3">
    <source>
        <dbReference type="ARBA" id="ARBA00022723"/>
    </source>
</evidence>
<feature type="binding site" evidence="9">
    <location>
        <begin position="37"/>
        <end position="41"/>
    </location>
    <ligand>
        <name>4-amino-2-methyl-5-(diphosphooxymethyl)pyrimidine</name>
        <dbReference type="ChEBI" id="CHEBI:57841"/>
    </ligand>
</feature>
<comment type="pathway">
    <text evidence="1 9 11">Cofactor biosynthesis; thiamine diphosphate biosynthesis; thiamine phosphate from 4-amino-2-methyl-5-diphosphomethylpyrimidine and 4-methyl-5-(2-phosphoethyl)-thiazole: step 1/1.</text>
</comment>
<dbReference type="NCBIfam" id="TIGR00693">
    <property type="entry name" value="thiE"/>
    <property type="match status" value="1"/>
</dbReference>
<feature type="domain" description="Thiamine phosphate synthase/TenI" evidence="12">
    <location>
        <begin position="8"/>
        <end position="188"/>
    </location>
</feature>
<comment type="caution">
    <text evidence="13">The sequence shown here is derived from an EMBL/GenBank/DDBJ whole genome shotgun (WGS) entry which is preliminary data.</text>
</comment>
<evidence type="ECO:0000256" key="5">
    <source>
        <dbReference type="ARBA" id="ARBA00022977"/>
    </source>
</evidence>
<keyword evidence="2 9" id="KW-0808">Transferase</keyword>
<feature type="binding site" evidence="9">
    <location>
        <position position="69"/>
    </location>
    <ligand>
        <name>4-amino-2-methyl-5-(diphosphooxymethyl)pyrimidine</name>
        <dbReference type="ChEBI" id="CHEBI:57841"/>
    </ligand>
</feature>
<feature type="binding site" evidence="9">
    <location>
        <begin position="185"/>
        <end position="186"/>
    </location>
    <ligand>
        <name>2-[(2R,5Z)-2-carboxy-4-methylthiazol-5(2H)-ylidene]ethyl phosphate</name>
        <dbReference type="ChEBI" id="CHEBI:62899"/>
    </ligand>
</feature>
<keyword evidence="3 9" id="KW-0479">Metal-binding</keyword>
<comment type="similarity">
    <text evidence="9 10">Belongs to the thiamine-phosphate synthase family.</text>
</comment>
<keyword evidence="5 9" id="KW-0784">Thiamine biosynthesis</keyword>
<feature type="binding site" evidence="9">
    <location>
        <position position="165"/>
    </location>
    <ligand>
        <name>2-[(2R,5Z)-2-carboxy-4-methylthiazol-5(2H)-ylidene]ethyl phosphate</name>
        <dbReference type="ChEBI" id="CHEBI:62899"/>
    </ligand>
</feature>
<dbReference type="SUPFAM" id="SSF51391">
    <property type="entry name" value="Thiamin phosphate synthase"/>
    <property type="match status" value="1"/>
</dbReference>
<evidence type="ECO:0000259" key="12">
    <source>
        <dbReference type="Pfam" id="PF02581"/>
    </source>
</evidence>
<dbReference type="HAMAP" id="MF_00097">
    <property type="entry name" value="TMP_synthase"/>
    <property type="match status" value="1"/>
</dbReference>
<dbReference type="InterPro" id="IPR034291">
    <property type="entry name" value="TMP_synthase"/>
</dbReference>
<dbReference type="CDD" id="cd00564">
    <property type="entry name" value="TMP_TenI"/>
    <property type="match status" value="1"/>
</dbReference>
<comment type="cofactor">
    <cofactor evidence="9">
        <name>Mg(2+)</name>
        <dbReference type="ChEBI" id="CHEBI:18420"/>
    </cofactor>
    <text evidence="9">Binds 1 Mg(2+) ion per subunit.</text>
</comment>
<dbReference type="RefSeq" id="WP_306389667.1">
    <property type="nucleotide sequence ID" value="NZ_JAVCAP010000016.1"/>
</dbReference>
<feature type="binding site" evidence="9">
    <location>
        <begin position="135"/>
        <end position="137"/>
    </location>
    <ligand>
        <name>2-[(2R,5Z)-2-carboxy-4-methylthiazol-5(2H)-ylidene]ethyl phosphate</name>
        <dbReference type="ChEBI" id="CHEBI:62899"/>
    </ligand>
</feature>
<dbReference type="InterPro" id="IPR013785">
    <property type="entry name" value="Aldolase_TIM"/>
</dbReference>
<evidence type="ECO:0000256" key="10">
    <source>
        <dbReference type="RuleBase" id="RU003826"/>
    </source>
</evidence>
<dbReference type="Proteomes" id="UP001225906">
    <property type="component" value="Unassembled WGS sequence"/>
</dbReference>
<comment type="catalytic activity">
    <reaction evidence="7 9 10">
        <text>2-(2-carboxy-4-methylthiazol-5-yl)ethyl phosphate + 4-amino-2-methyl-5-(diphosphooxymethyl)pyrimidine + 2 H(+) = thiamine phosphate + CO2 + diphosphate</text>
        <dbReference type="Rhea" id="RHEA:47848"/>
        <dbReference type="ChEBI" id="CHEBI:15378"/>
        <dbReference type="ChEBI" id="CHEBI:16526"/>
        <dbReference type="ChEBI" id="CHEBI:33019"/>
        <dbReference type="ChEBI" id="CHEBI:37575"/>
        <dbReference type="ChEBI" id="CHEBI:57841"/>
        <dbReference type="ChEBI" id="CHEBI:62890"/>
        <dbReference type="EC" id="2.5.1.3"/>
    </reaction>
</comment>
<comment type="catalytic activity">
    <reaction evidence="6 9 10">
        <text>4-methyl-5-(2-phosphooxyethyl)-thiazole + 4-amino-2-methyl-5-(diphosphooxymethyl)pyrimidine + H(+) = thiamine phosphate + diphosphate</text>
        <dbReference type="Rhea" id="RHEA:22328"/>
        <dbReference type="ChEBI" id="CHEBI:15378"/>
        <dbReference type="ChEBI" id="CHEBI:33019"/>
        <dbReference type="ChEBI" id="CHEBI:37575"/>
        <dbReference type="ChEBI" id="CHEBI:57841"/>
        <dbReference type="ChEBI" id="CHEBI:58296"/>
        <dbReference type="EC" id="2.5.1.3"/>
    </reaction>
</comment>
<dbReference type="InterPro" id="IPR022998">
    <property type="entry name" value="ThiamineP_synth_TenI"/>
</dbReference>
<dbReference type="EC" id="2.5.1.3" evidence="9"/>
<keyword evidence="4 9" id="KW-0460">Magnesium</keyword>
<reference evidence="14" key="1">
    <citation type="journal article" date="2019" name="Int. J. Syst. Evol. Microbiol.">
        <title>The Global Catalogue of Microorganisms (GCM) 10K type strain sequencing project: providing services to taxonomists for standard genome sequencing and annotation.</title>
        <authorList>
            <consortium name="The Broad Institute Genomics Platform"/>
            <consortium name="The Broad Institute Genome Sequencing Center for Infectious Disease"/>
            <person name="Wu L."/>
            <person name="Ma J."/>
        </authorList>
    </citation>
    <scope>NUCLEOTIDE SEQUENCE [LARGE SCALE GENOMIC DNA]</scope>
    <source>
        <strain evidence="14">VKM B-3159</strain>
    </source>
</reference>
<dbReference type="GO" id="GO:0004789">
    <property type="term" value="F:thiamine-phosphate diphosphorylase activity"/>
    <property type="evidence" value="ECO:0007669"/>
    <property type="project" value="UniProtKB-EC"/>
</dbReference>
<sequence length="224" mass="23465">MKFNISGLYLVTPDCDDTEKLCAQVKLAISGGSALVQYRHKTADEALRLEQGSALLKICRLANIPLLINDHVTLAARLDADGVHVGQHDAAVLDARAALGKDKIIGSSCYNQLALARQAQADGADYAAFGACYPSPTKPHAPRASVELFTEAIQTLFIPLVGIGGITLDNASPLIAAGAQALAVISDVFQAPDITARCQAYQALFASTQLPPSDTIAKVAIANV</sequence>
<dbReference type="PANTHER" id="PTHR20857">
    <property type="entry name" value="THIAMINE-PHOSPHATE PYROPHOSPHORYLASE"/>
    <property type="match status" value="1"/>
</dbReference>
<evidence type="ECO:0000256" key="11">
    <source>
        <dbReference type="RuleBase" id="RU004253"/>
    </source>
</evidence>
<feature type="binding site" evidence="9">
    <location>
        <position position="89"/>
    </location>
    <ligand>
        <name>Mg(2+)</name>
        <dbReference type="ChEBI" id="CHEBI:18420"/>
    </ligand>
</feature>
<keyword evidence="14" id="KW-1185">Reference proteome</keyword>
<comment type="catalytic activity">
    <reaction evidence="8 9 10">
        <text>2-[(2R,5Z)-2-carboxy-4-methylthiazol-5(2H)-ylidene]ethyl phosphate + 4-amino-2-methyl-5-(diphosphooxymethyl)pyrimidine + 2 H(+) = thiamine phosphate + CO2 + diphosphate</text>
        <dbReference type="Rhea" id="RHEA:47844"/>
        <dbReference type="ChEBI" id="CHEBI:15378"/>
        <dbReference type="ChEBI" id="CHEBI:16526"/>
        <dbReference type="ChEBI" id="CHEBI:33019"/>
        <dbReference type="ChEBI" id="CHEBI:37575"/>
        <dbReference type="ChEBI" id="CHEBI:57841"/>
        <dbReference type="ChEBI" id="CHEBI:62899"/>
        <dbReference type="EC" id="2.5.1.3"/>
    </reaction>
</comment>
<evidence type="ECO:0000313" key="13">
    <source>
        <dbReference type="EMBL" id="MDP8567947.1"/>
    </source>
</evidence>
<evidence type="ECO:0000256" key="8">
    <source>
        <dbReference type="ARBA" id="ARBA00047883"/>
    </source>
</evidence>
<feature type="binding site" evidence="9">
    <location>
        <position position="70"/>
    </location>
    <ligand>
        <name>Mg(2+)</name>
        <dbReference type="ChEBI" id="CHEBI:18420"/>
    </ligand>
</feature>
<dbReference type="Pfam" id="PF02581">
    <property type="entry name" value="TMP-TENI"/>
    <property type="match status" value="1"/>
</dbReference>
<dbReference type="Gene3D" id="3.20.20.70">
    <property type="entry name" value="Aldolase class I"/>
    <property type="match status" value="1"/>
</dbReference>